<keyword evidence="10 13" id="KW-0472">Membrane</keyword>
<organism evidence="14 15">
    <name type="scientific">Roseiflexus castenholzii (strain DSM 13941 / HLO8)</name>
    <dbReference type="NCBI Taxonomy" id="383372"/>
    <lineage>
        <taxon>Bacteria</taxon>
        <taxon>Bacillati</taxon>
        <taxon>Chloroflexota</taxon>
        <taxon>Chloroflexia</taxon>
        <taxon>Chloroflexales</taxon>
        <taxon>Roseiflexineae</taxon>
        <taxon>Roseiflexaceae</taxon>
        <taxon>Roseiflexus</taxon>
    </lineage>
</organism>
<keyword evidence="9" id="KW-0406">Ion transport</keyword>
<dbReference type="PANTHER" id="PTHR31462">
    <property type="entry name" value="ENDOSOMAL/LYSOSOMAL POTASSIUM CHANNEL TMEM175"/>
    <property type="match status" value="1"/>
</dbReference>
<dbReference type="Pfam" id="PF06736">
    <property type="entry name" value="TMEM175"/>
    <property type="match status" value="1"/>
</dbReference>
<evidence type="ECO:0000313" key="15">
    <source>
        <dbReference type="Proteomes" id="UP000000263"/>
    </source>
</evidence>
<evidence type="ECO:0000256" key="6">
    <source>
        <dbReference type="ARBA" id="ARBA00022826"/>
    </source>
</evidence>
<dbReference type="InterPro" id="IPR010617">
    <property type="entry name" value="TMEM175-like"/>
</dbReference>
<evidence type="ECO:0000256" key="7">
    <source>
        <dbReference type="ARBA" id="ARBA00022958"/>
    </source>
</evidence>
<evidence type="ECO:0000256" key="8">
    <source>
        <dbReference type="ARBA" id="ARBA00022989"/>
    </source>
</evidence>
<protein>
    <recommendedName>
        <fullName evidence="16">DUF1211 domain-containing protein</fullName>
    </recommendedName>
</protein>
<evidence type="ECO:0000256" key="12">
    <source>
        <dbReference type="ARBA" id="ARBA00034430"/>
    </source>
</evidence>
<comment type="catalytic activity">
    <reaction evidence="12">
        <text>K(+)(in) = K(+)(out)</text>
        <dbReference type="Rhea" id="RHEA:29463"/>
        <dbReference type="ChEBI" id="CHEBI:29103"/>
    </reaction>
</comment>
<dbReference type="AlphaFoldDB" id="A7NRR1"/>
<evidence type="ECO:0000256" key="3">
    <source>
        <dbReference type="ARBA" id="ARBA00022448"/>
    </source>
</evidence>
<name>A7NRR1_ROSCS</name>
<keyword evidence="5 13" id="KW-0812">Transmembrane</keyword>
<evidence type="ECO:0000256" key="13">
    <source>
        <dbReference type="SAM" id="Phobius"/>
    </source>
</evidence>
<dbReference type="GO" id="GO:0016020">
    <property type="term" value="C:membrane"/>
    <property type="evidence" value="ECO:0007669"/>
    <property type="project" value="UniProtKB-SubCell"/>
</dbReference>
<evidence type="ECO:0000256" key="10">
    <source>
        <dbReference type="ARBA" id="ARBA00023136"/>
    </source>
</evidence>
<feature type="transmembrane region" description="Helical" evidence="13">
    <location>
        <begin position="18"/>
        <end position="37"/>
    </location>
</feature>
<dbReference type="PANTHER" id="PTHR31462:SF5">
    <property type="entry name" value="ENDOSOMAL_LYSOSOMAL PROTON CHANNEL TMEM175"/>
    <property type="match status" value="1"/>
</dbReference>
<evidence type="ECO:0008006" key="16">
    <source>
        <dbReference type="Google" id="ProtNLM"/>
    </source>
</evidence>
<keyword evidence="8 13" id="KW-1133">Transmembrane helix</keyword>
<comment type="subcellular location">
    <subcellularLocation>
        <location evidence="1">Membrane</location>
        <topology evidence="1">Multi-pass membrane protein</topology>
    </subcellularLocation>
</comment>
<evidence type="ECO:0000256" key="5">
    <source>
        <dbReference type="ARBA" id="ARBA00022692"/>
    </source>
</evidence>
<accession>A7NRR1</accession>
<keyword evidence="6" id="KW-0631">Potassium channel</keyword>
<keyword evidence="7" id="KW-0630">Potassium</keyword>
<dbReference type="STRING" id="383372.Rcas_4230"/>
<evidence type="ECO:0000256" key="4">
    <source>
        <dbReference type="ARBA" id="ARBA00022538"/>
    </source>
</evidence>
<dbReference type="HOGENOM" id="CLU_090238_3_0_0"/>
<dbReference type="RefSeq" id="WP_012122678.1">
    <property type="nucleotide sequence ID" value="NC_009767.1"/>
</dbReference>
<keyword evidence="3" id="KW-0813">Transport</keyword>
<gene>
    <name evidence="14" type="ordered locus">Rcas_4230</name>
</gene>
<keyword evidence="15" id="KW-1185">Reference proteome</keyword>
<sequence length="202" mass="22609">MSEQTRPYCETALGLERIVFFSDAVFAIAITLLALEIRLPEAAGLNDAELWRALASIYPKYLSFMVSFLVIGNFWLVHHRQFGYIERYDTRLILLNLFVLMMIAFIPFPTVVISENGNRAATIFYALTMCATGLLLALLWLYASGTRRLVAPNLPPAIVRRGIIRNLSVSAVFLLSVALAFLNPDLAKFSWLLIAPAVVLAR</sequence>
<feature type="transmembrane region" description="Helical" evidence="13">
    <location>
        <begin position="120"/>
        <end position="142"/>
    </location>
</feature>
<dbReference type="EMBL" id="CP000804">
    <property type="protein sequence ID" value="ABU60257.1"/>
    <property type="molecule type" value="Genomic_DNA"/>
</dbReference>
<proteinExistence type="inferred from homology"/>
<keyword evidence="11" id="KW-0407">Ion channel</keyword>
<dbReference type="GO" id="GO:0015252">
    <property type="term" value="F:proton channel activity"/>
    <property type="evidence" value="ECO:0007669"/>
    <property type="project" value="InterPro"/>
</dbReference>
<comment type="similarity">
    <text evidence="2">Belongs to the TMEM175 family.</text>
</comment>
<dbReference type="KEGG" id="rca:Rcas_4230"/>
<feature type="transmembrane region" description="Helical" evidence="13">
    <location>
        <begin position="57"/>
        <end position="76"/>
    </location>
</feature>
<dbReference type="GO" id="GO:0005267">
    <property type="term" value="F:potassium channel activity"/>
    <property type="evidence" value="ECO:0007669"/>
    <property type="project" value="UniProtKB-KW"/>
</dbReference>
<feature type="transmembrane region" description="Helical" evidence="13">
    <location>
        <begin position="163"/>
        <end position="182"/>
    </location>
</feature>
<keyword evidence="4" id="KW-0633">Potassium transport</keyword>
<evidence type="ECO:0000256" key="9">
    <source>
        <dbReference type="ARBA" id="ARBA00023065"/>
    </source>
</evidence>
<evidence type="ECO:0000256" key="11">
    <source>
        <dbReference type="ARBA" id="ARBA00023303"/>
    </source>
</evidence>
<reference evidence="14 15" key="1">
    <citation type="submission" date="2007-08" db="EMBL/GenBank/DDBJ databases">
        <title>Complete sequence of Roseiflexus castenholzii DSM 13941.</title>
        <authorList>
            <consortium name="US DOE Joint Genome Institute"/>
            <person name="Copeland A."/>
            <person name="Lucas S."/>
            <person name="Lapidus A."/>
            <person name="Barry K."/>
            <person name="Glavina del Rio T."/>
            <person name="Dalin E."/>
            <person name="Tice H."/>
            <person name="Pitluck S."/>
            <person name="Thompson L.S."/>
            <person name="Brettin T."/>
            <person name="Bruce D."/>
            <person name="Detter J.C."/>
            <person name="Han C."/>
            <person name="Tapia R."/>
            <person name="Schmutz J."/>
            <person name="Larimer F."/>
            <person name="Land M."/>
            <person name="Hauser L."/>
            <person name="Kyrpides N."/>
            <person name="Mikhailova N."/>
            <person name="Bryant D.A."/>
            <person name="Hanada S."/>
            <person name="Tsukatani Y."/>
            <person name="Richardson P."/>
        </authorList>
    </citation>
    <scope>NUCLEOTIDE SEQUENCE [LARGE SCALE GENOMIC DNA]</scope>
    <source>
        <strain evidence="15">DSM 13941 / HLO8</strain>
    </source>
</reference>
<evidence type="ECO:0000313" key="14">
    <source>
        <dbReference type="EMBL" id="ABU60257.1"/>
    </source>
</evidence>
<feature type="transmembrane region" description="Helical" evidence="13">
    <location>
        <begin position="88"/>
        <end position="108"/>
    </location>
</feature>
<dbReference type="Proteomes" id="UP000000263">
    <property type="component" value="Chromosome"/>
</dbReference>
<dbReference type="eggNOG" id="COG3548">
    <property type="taxonomic scope" value="Bacteria"/>
</dbReference>
<dbReference type="OrthoDB" id="7626281at2"/>
<evidence type="ECO:0000256" key="1">
    <source>
        <dbReference type="ARBA" id="ARBA00004141"/>
    </source>
</evidence>
<evidence type="ECO:0000256" key="2">
    <source>
        <dbReference type="ARBA" id="ARBA00006920"/>
    </source>
</evidence>